<dbReference type="InterPro" id="IPR001610">
    <property type="entry name" value="PAC"/>
</dbReference>
<dbReference type="InterPro" id="IPR035965">
    <property type="entry name" value="PAS-like_dom_sf"/>
</dbReference>
<dbReference type="Proteomes" id="UP000031637">
    <property type="component" value="Chromosome"/>
</dbReference>
<dbReference type="Pfam" id="PF12860">
    <property type="entry name" value="PAS_7"/>
    <property type="match status" value="1"/>
</dbReference>
<dbReference type="PROSITE" id="PS50887">
    <property type="entry name" value="GGDEF"/>
    <property type="match status" value="1"/>
</dbReference>
<dbReference type="HOGENOM" id="CLU_300887_0_0_4"/>
<dbReference type="Pfam" id="PF13426">
    <property type="entry name" value="PAS_9"/>
    <property type="match status" value="2"/>
</dbReference>
<dbReference type="SMART" id="SM00267">
    <property type="entry name" value="GGDEF"/>
    <property type="match status" value="1"/>
</dbReference>
<proteinExistence type="predicted"/>
<feature type="domain" description="PAC" evidence="3">
    <location>
        <begin position="392"/>
        <end position="444"/>
    </location>
</feature>
<dbReference type="SMART" id="SM00091">
    <property type="entry name" value="PAS"/>
    <property type="match status" value="5"/>
</dbReference>
<dbReference type="KEGG" id="shd:SUTH_02684"/>
<dbReference type="Pfam" id="PF00990">
    <property type="entry name" value="GGDEF"/>
    <property type="match status" value="1"/>
</dbReference>
<dbReference type="InterPro" id="IPR052163">
    <property type="entry name" value="DGC-Regulatory_Protein"/>
</dbReference>
<organism evidence="5 6">
    <name type="scientific">Sulfuritalea hydrogenivorans sk43H</name>
    <dbReference type="NCBI Taxonomy" id="1223802"/>
    <lineage>
        <taxon>Bacteria</taxon>
        <taxon>Pseudomonadati</taxon>
        <taxon>Pseudomonadota</taxon>
        <taxon>Betaproteobacteria</taxon>
        <taxon>Nitrosomonadales</taxon>
        <taxon>Sterolibacteriaceae</taxon>
        <taxon>Sulfuritalea</taxon>
    </lineage>
</organism>
<evidence type="ECO:0000256" key="1">
    <source>
        <dbReference type="SAM" id="Phobius"/>
    </source>
</evidence>
<keyword evidence="6" id="KW-1185">Reference proteome</keyword>
<dbReference type="SUPFAM" id="SSF55785">
    <property type="entry name" value="PYP-like sensor domain (PAS domain)"/>
    <property type="match status" value="5"/>
</dbReference>
<feature type="domain" description="PAC" evidence="3">
    <location>
        <begin position="768"/>
        <end position="820"/>
    </location>
</feature>
<dbReference type="InterPro" id="IPR000014">
    <property type="entry name" value="PAS"/>
</dbReference>
<feature type="transmembrane region" description="Helical" evidence="1">
    <location>
        <begin position="74"/>
        <end position="91"/>
    </location>
</feature>
<dbReference type="GO" id="GO:0003824">
    <property type="term" value="F:catalytic activity"/>
    <property type="evidence" value="ECO:0007669"/>
    <property type="project" value="UniProtKB-ARBA"/>
</dbReference>
<dbReference type="InterPro" id="IPR043128">
    <property type="entry name" value="Rev_trsase/Diguanyl_cyclase"/>
</dbReference>
<feature type="transmembrane region" description="Helical" evidence="1">
    <location>
        <begin position="148"/>
        <end position="169"/>
    </location>
</feature>
<dbReference type="InterPro" id="IPR000700">
    <property type="entry name" value="PAS-assoc_C"/>
</dbReference>
<dbReference type="RefSeq" id="WP_052473637.1">
    <property type="nucleotide sequence ID" value="NZ_AP012547.1"/>
</dbReference>
<evidence type="ECO:0000259" key="3">
    <source>
        <dbReference type="PROSITE" id="PS50113"/>
    </source>
</evidence>
<feature type="transmembrane region" description="Helical" evidence="1">
    <location>
        <begin position="45"/>
        <end position="62"/>
    </location>
</feature>
<evidence type="ECO:0000313" key="6">
    <source>
        <dbReference type="Proteomes" id="UP000031637"/>
    </source>
</evidence>
<evidence type="ECO:0000313" key="5">
    <source>
        <dbReference type="EMBL" id="BAO30463.1"/>
    </source>
</evidence>
<dbReference type="NCBIfam" id="TIGR00229">
    <property type="entry name" value="sensory_box"/>
    <property type="match status" value="4"/>
</dbReference>
<dbReference type="InterPro" id="IPR013656">
    <property type="entry name" value="PAS_4"/>
</dbReference>
<sequence>MPSGSDTDQTANIKLLDRFYGTFLAVGITFLVVGVPFIFFRKAVSAAACLILIGLVAIAWRMSRKGQPQKSLKFFATGMWLILVGLIFGGLPPITTATMLAIAVMLSVVVSIRAGVIYSGTFMLAWLIHIVLGMLDIAPPPYFVGKPLVLWFIGALAIWLVLLPIPTLIRKMRMALSLQRATLEAASDGILVISNKRRVVTYNAQFASLWRISAELLAASDDKALMEFVLDQLQDPQQFINKVNELYGQPEASSADTLQFKDGRVFERYSRPQRMDGRVTGRVWTFRDVTKRKVAERARLESEALKTSVLTHAAYAIIATDPQGIITVFNPRAEALLGYRADELIGTQTPALFHDAAEVAAHAGLLSQEAGGIVAPGFDVFVMRTRDTRLPDENEWTYICKDGRRVPVLLSVTALADSDGGVTGYLGVATDITERKQAAEKLAESQQRMELALAGADLGLLDWDIASGRFVQNERFLEMLGFAKDEFQIDAQAYDWLIHPADRAQVRKALAAHFKGETPSYEAEQRMRHKDDHWVWILARGKVVERGDDGRALRMVGTVLDISERKHNEAALKAREARLANLIGSLQELVLVVDTEGKVTEYHLPASFGFPVDAEAALGHYFAESLPQPLSDFIAEAMVGIFSDAQTRTHEFQLRINDQEHFFHVTMSQLSGSGKYASGFLALVRDVSERKRAEQEQRIAAIAFESQEGMVITDANGVILRSNKAFSEITGYAAGEVVGQRTSMLSSGRHGKEFYESMWQTIATNGSWQGEIWNRRKNGEIYPQWLTITAVKRDDGTVTHYVGTQVDITERKEAEIEIERMAYHDSLTQLANRRLLLDRLQHAMACSARSGREGALLFLDLDNFKTLNDTLGHDMGDLLLQQVARRLVSCVREDDTVARLGGDEFVVIFEGLSDNRLEAATQAELAGRKILAALNKTYMLGEHEYRSTPSIGGTLFFGHQKTVDEILKQADLAMYRAKAAGRNALHFLEPAQDH</sequence>
<dbReference type="AlphaFoldDB" id="W0SL05"/>
<keyword evidence="1" id="KW-0472">Membrane</keyword>
<dbReference type="Pfam" id="PF08447">
    <property type="entry name" value="PAS_3"/>
    <property type="match status" value="1"/>
</dbReference>
<dbReference type="STRING" id="1223802.SUTH_02684"/>
<keyword evidence="1" id="KW-1133">Transmembrane helix</keyword>
<dbReference type="InterPro" id="IPR000160">
    <property type="entry name" value="GGDEF_dom"/>
</dbReference>
<feature type="domain" description="PAS" evidence="2">
    <location>
        <begin position="302"/>
        <end position="346"/>
    </location>
</feature>
<dbReference type="PROSITE" id="PS50113">
    <property type="entry name" value="PAC"/>
    <property type="match status" value="3"/>
</dbReference>
<dbReference type="SUPFAM" id="SSF55073">
    <property type="entry name" value="Nucleotide cyclase"/>
    <property type="match status" value="1"/>
</dbReference>
<dbReference type="CDD" id="cd00130">
    <property type="entry name" value="PAS"/>
    <property type="match status" value="3"/>
</dbReference>
<feature type="domain" description="GGDEF" evidence="4">
    <location>
        <begin position="852"/>
        <end position="990"/>
    </location>
</feature>
<dbReference type="Gene3D" id="3.30.450.20">
    <property type="entry name" value="PAS domain"/>
    <property type="match status" value="5"/>
</dbReference>
<dbReference type="Pfam" id="PF08448">
    <property type="entry name" value="PAS_4"/>
    <property type="match status" value="1"/>
</dbReference>
<protein>
    <submittedName>
        <fullName evidence="5">PAS/PAC sensor-containing diguanylate cyclase/phosphodiesterase</fullName>
    </submittedName>
</protein>
<evidence type="ECO:0000259" key="4">
    <source>
        <dbReference type="PROSITE" id="PS50887"/>
    </source>
</evidence>
<feature type="domain" description="PAC" evidence="3">
    <location>
        <begin position="521"/>
        <end position="574"/>
    </location>
</feature>
<dbReference type="Gene3D" id="3.30.70.270">
    <property type="match status" value="1"/>
</dbReference>
<dbReference type="SMART" id="SM00086">
    <property type="entry name" value="PAC"/>
    <property type="match status" value="4"/>
</dbReference>
<keyword evidence="1" id="KW-0812">Transmembrane</keyword>
<evidence type="ECO:0000259" key="2">
    <source>
        <dbReference type="PROSITE" id="PS50112"/>
    </source>
</evidence>
<dbReference type="OrthoDB" id="9813903at2"/>
<dbReference type="PANTHER" id="PTHR46663">
    <property type="entry name" value="DIGUANYLATE CYCLASE DGCT-RELATED"/>
    <property type="match status" value="1"/>
</dbReference>
<dbReference type="CDD" id="cd01949">
    <property type="entry name" value="GGDEF"/>
    <property type="match status" value="1"/>
</dbReference>
<gene>
    <name evidence="5" type="ORF">SUTH_02684</name>
</gene>
<feature type="domain" description="PAS" evidence="2">
    <location>
        <begin position="445"/>
        <end position="517"/>
    </location>
</feature>
<feature type="transmembrane region" description="Helical" evidence="1">
    <location>
        <begin position="19"/>
        <end position="39"/>
    </location>
</feature>
<dbReference type="EMBL" id="AP012547">
    <property type="protein sequence ID" value="BAO30463.1"/>
    <property type="molecule type" value="Genomic_DNA"/>
</dbReference>
<accession>W0SL05</accession>
<dbReference type="InterPro" id="IPR013655">
    <property type="entry name" value="PAS_fold_3"/>
</dbReference>
<reference evidence="5 6" key="1">
    <citation type="journal article" date="2014" name="Syst. Appl. Microbiol.">
        <title>Complete genomes of freshwater sulfur oxidizers Sulfuricella denitrificans skB26 and Sulfuritalea hydrogenivorans sk43H: genetic insights into the sulfur oxidation pathway of betaproteobacteria.</title>
        <authorList>
            <person name="Watanabe T."/>
            <person name="Kojima H."/>
            <person name="Fukui M."/>
        </authorList>
    </citation>
    <scope>NUCLEOTIDE SEQUENCE [LARGE SCALE GENOMIC DNA]</scope>
    <source>
        <strain evidence="5">DSM22779</strain>
    </source>
</reference>
<feature type="transmembrane region" description="Helical" evidence="1">
    <location>
        <begin position="123"/>
        <end position="142"/>
    </location>
</feature>
<dbReference type="NCBIfam" id="TIGR00254">
    <property type="entry name" value="GGDEF"/>
    <property type="match status" value="1"/>
</dbReference>
<dbReference type="PANTHER" id="PTHR46663:SF3">
    <property type="entry name" value="SLL0267 PROTEIN"/>
    <property type="match status" value="1"/>
</dbReference>
<dbReference type="PROSITE" id="PS50112">
    <property type="entry name" value="PAS"/>
    <property type="match status" value="3"/>
</dbReference>
<feature type="domain" description="PAS" evidence="2">
    <location>
        <begin position="695"/>
        <end position="740"/>
    </location>
</feature>
<name>W0SL05_9PROT</name>
<dbReference type="FunFam" id="3.30.70.270:FF:000001">
    <property type="entry name" value="Diguanylate cyclase domain protein"/>
    <property type="match status" value="1"/>
</dbReference>
<dbReference type="InterPro" id="IPR029787">
    <property type="entry name" value="Nucleotide_cyclase"/>
</dbReference>